<evidence type="ECO:0000313" key="2">
    <source>
        <dbReference type="EMBL" id="MBS8121916.1"/>
    </source>
</evidence>
<name>A0ABS5QL43_9BACT</name>
<sequence length="286" mass="33569">MSDTLEKKEEIVAPEYNINDFLDRNKDIIYSDFGIEAENLEAKKITEDEYIIYNNINESPILILNPDLKEMLFVNIGSDIDKRRYKYSALILGYDIEYNNDGSFSLYNNEFKEKEGENNTIKSKKTGEIDVFSEEFIKAWDKMYFVKIRGHVDSEVDFSYDDFDVFNNIGMLRPRDVIRYKDIIPEDEYKNQMKLAVDNLIDNITDIRYSYLEDEVTIEELDVYLNGGTLVYPEWSSGGYEVEIPKGIISQELYDLGVDIIKELEKMNEEKNEIKEDIQARLDDLI</sequence>
<gene>
    <name evidence="2" type="ORF">VAMP_40n22</name>
</gene>
<keyword evidence="1" id="KW-0175">Coiled coil</keyword>
<protein>
    <recommendedName>
        <fullName evidence="4">DNA methylase adenine-specific domain-containing protein</fullName>
    </recommendedName>
</protein>
<reference evidence="2 3" key="1">
    <citation type="journal article" date="2021" name="Nat. Commun.">
        <title>Reductive evolution and unique predatory mode in the CPR bacterium Vampirococcus lugosii.</title>
        <authorList>
            <person name="Moreira D."/>
            <person name="Zivanovic Y."/>
            <person name="Lopez-Archilla A.I."/>
            <person name="Iniesto M."/>
            <person name="Lopez-Garcia P."/>
        </authorList>
    </citation>
    <scope>NUCLEOTIDE SEQUENCE [LARGE SCALE GENOMIC DNA]</scope>
    <source>
        <strain evidence="2">Chiprana</strain>
    </source>
</reference>
<keyword evidence="3" id="KW-1185">Reference proteome</keyword>
<organism evidence="2 3">
    <name type="scientific">Candidatus Vampirococcus lugosii</name>
    <dbReference type="NCBI Taxonomy" id="2789015"/>
    <lineage>
        <taxon>Bacteria</taxon>
        <taxon>Candidatus Absconditibacteriota</taxon>
        <taxon>Vampirococcus</taxon>
    </lineage>
</organism>
<dbReference type="RefSeq" id="WP_213348875.1">
    <property type="nucleotide sequence ID" value="NZ_JAEDAM010000022.1"/>
</dbReference>
<feature type="coiled-coil region" evidence="1">
    <location>
        <begin position="257"/>
        <end position="284"/>
    </location>
</feature>
<accession>A0ABS5QL43</accession>
<evidence type="ECO:0008006" key="4">
    <source>
        <dbReference type="Google" id="ProtNLM"/>
    </source>
</evidence>
<comment type="caution">
    <text evidence="2">The sequence shown here is derived from an EMBL/GenBank/DDBJ whole genome shotgun (WGS) entry which is preliminary data.</text>
</comment>
<proteinExistence type="predicted"/>
<evidence type="ECO:0000256" key="1">
    <source>
        <dbReference type="SAM" id="Coils"/>
    </source>
</evidence>
<dbReference type="EMBL" id="JAEDAM010000022">
    <property type="protein sequence ID" value="MBS8121916.1"/>
    <property type="molecule type" value="Genomic_DNA"/>
</dbReference>
<dbReference type="Proteomes" id="UP000680365">
    <property type="component" value="Unassembled WGS sequence"/>
</dbReference>
<evidence type="ECO:0000313" key="3">
    <source>
        <dbReference type="Proteomes" id="UP000680365"/>
    </source>
</evidence>